<dbReference type="AlphaFoldDB" id="A0A1I5PZD5"/>
<dbReference type="EMBL" id="FOXO01000001">
    <property type="protein sequence ID" value="SFP39365.1"/>
    <property type="molecule type" value="Genomic_DNA"/>
</dbReference>
<name>A0A1I5PZD5_9FIRM</name>
<dbReference type="Proteomes" id="UP000182624">
    <property type="component" value="Unassembled WGS sequence"/>
</dbReference>
<organism evidence="1 2">
    <name type="scientific">Butyrivibrio proteoclasticus</name>
    <dbReference type="NCBI Taxonomy" id="43305"/>
    <lineage>
        <taxon>Bacteria</taxon>
        <taxon>Bacillati</taxon>
        <taxon>Bacillota</taxon>
        <taxon>Clostridia</taxon>
        <taxon>Lachnospirales</taxon>
        <taxon>Lachnospiraceae</taxon>
        <taxon>Butyrivibrio</taxon>
    </lineage>
</organism>
<dbReference type="RefSeq" id="WP_143087389.1">
    <property type="nucleotide sequence ID" value="NZ_FOXO01000001.1"/>
</dbReference>
<evidence type="ECO:0000313" key="1">
    <source>
        <dbReference type="EMBL" id="SFP39365.1"/>
    </source>
</evidence>
<accession>A0A1I5PZD5</accession>
<gene>
    <name evidence="1" type="ORF">SAMN04487928_101223</name>
</gene>
<reference evidence="2" key="1">
    <citation type="submission" date="2016-10" db="EMBL/GenBank/DDBJ databases">
        <authorList>
            <person name="Varghese N."/>
            <person name="Submissions S."/>
        </authorList>
    </citation>
    <scope>NUCLEOTIDE SEQUENCE [LARGE SCALE GENOMIC DNA]</scope>
    <source>
        <strain evidence="2">P18</strain>
    </source>
</reference>
<sequence length="147" mass="16593">MMINENEHQGVSRILEAVLRERKAKLSNPNGSVIEVNYSALDLLKLFMESNYGKSDFIGIAAEMSKRALENKTDKDMYWRYATLVNAAPGMLEKNAVQELVNLLRAYELIDCDQDGLFFVTEEGKNVVNKAIILMDQVKIESVSTQS</sequence>
<keyword evidence="2" id="KW-1185">Reference proteome</keyword>
<evidence type="ECO:0000313" key="2">
    <source>
        <dbReference type="Proteomes" id="UP000182624"/>
    </source>
</evidence>
<proteinExistence type="predicted"/>
<protein>
    <submittedName>
        <fullName evidence="1">Uncharacterized protein</fullName>
    </submittedName>
</protein>